<organism evidence="2 3">
    <name type="scientific">Emiliania huxleyi (strain CCMP1516)</name>
    <dbReference type="NCBI Taxonomy" id="280463"/>
    <lineage>
        <taxon>Eukaryota</taxon>
        <taxon>Haptista</taxon>
        <taxon>Haptophyta</taxon>
        <taxon>Prymnesiophyceae</taxon>
        <taxon>Isochrysidales</taxon>
        <taxon>Noelaerhabdaceae</taxon>
        <taxon>Emiliania</taxon>
    </lineage>
</organism>
<feature type="compositionally biased region" description="Basic residues" evidence="1">
    <location>
        <begin position="1"/>
        <end position="10"/>
    </location>
</feature>
<evidence type="ECO:0000256" key="1">
    <source>
        <dbReference type="SAM" id="MobiDB-lite"/>
    </source>
</evidence>
<accession>A0A0D3L1S7</accession>
<keyword evidence="3" id="KW-1185">Reference proteome</keyword>
<name>A0A0D3L1S7_EMIH1</name>
<dbReference type="HOGENOM" id="CLU_2765748_0_0_1"/>
<dbReference type="EnsemblProtists" id="EOD41962">
    <property type="protein sequence ID" value="EOD41962"/>
    <property type="gene ID" value="EMIHUDRAFT_349342"/>
</dbReference>
<feature type="compositionally biased region" description="Basic residues" evidence="1">
    <location>
        <begin position="22"/>
        <end position="32"/>
    </location>
</feature>
<proteinExistence type="predicted"/>
<dbReference type="KEGG" id="ehx:EMIHUDRAFT_349342"/>
<feature type="region of interest" description="Disordered" evidence="1">
    <location>
        <begin position="56"/>
        <end position="76"/>
    </location>
</feature>
<sequence>GWASRSRHAGRASGWHAPATPRARRLRGHRSASPRPTAMALGCEVGWRHGAPTCCPSAFGGSSSSSRGAFPAAREL</sequence>
<dbReference type="GeneID" id="17287232"/>
<reference evidence="2" key="2">
    <citation type="submission" date="2024-10" db="UniProtKB">
        <authorList>
            <consortium name="EnsemblProtists"/>
        </authorList>
    </citation>
    <scope>IDENTIFICATION</scope>
</reference>
<feature type="region of interest" description="Disordered" evidence="1">
    <location>
        <begin position="1"/>
        <end position="36"/>
    </location>
</feature>
<dbReference type="RefSeq" id="XP_005794391.1">
    <property type="nucleotide sequence ID" value="XM_005794334.1"/>
</dbReference>
<reference evidence="3" key="1">
    <citation type="journal article" date="2013" name="Nature">
        <title>Pan genome of the phytoplankton Emiliania underpins its global distribution.</title>
        <authorList>
            <person name="Read B.A."/>
            <person name="Kegel J."/>
            <person name="Klute M.J."/>
            <person name="Kuo A."/>
            <person name="Lefebvre S.C."/>
            <person name="Maumus F."/>
            <person name="Mayer C."/>
            <person name="Miller J."/>
            <person name="Monier A."/>
            <person name="Salamov A."/>
            <person name="Young J."/>
            <person name="Aguilar M."/>
            <person name="Claverie J.M."/>
            <person name="Frickenhaus S."/>
            <person name="Gonzalez K."/>
            <person name="Herman E.K."/>
            <person name="Lin Y.C."/>
            <person name="Napier J."/>
            <person name="Ogata H."/>
            <person name="Sarno A.F."/>
            <person name="Shmutz J."/>
            <person name="Schroeder D."/>
            <person name="de Vargas C."/>
            <person name="Verret F."/>
            <person name="von Dassow P."/>
            <person name="Valentin K."/>
            <person name="Van de Peer Y."/>
            <person name="Wheeler G."/>
            <person name="Dacks J.B."/>
            <person name="Delwiche C.F."/>
            <person name="Dyhrman S.T."/>
            <person name="Glockner G."/>
            <person name="John U."/>
            <person name="Richards T."/>
            <person name="Worden A.Z."/>
            <person name="Zhang X."/>
            <person name="Grigoriev I.V."/>
            <person name="Allen A.E."/>
            <person name="Bidle K."/>
            <person name="Borodovsky M."/>
            <person name="Bowler C."/>
            <person name="Brownlee C."/>
            <person name="Cock J.M."/>
            <person name="Elias M."/>
            <person name="Gladyshev V.N."/>
            <person name="Groth M."/>
            <person name="Guda C."/>
            <person name="Hadaegh A."/>
            <person name="Iglesias-Rodriguez M.D."/>
            <person name="Jenkins J."/>
            <person name="Jones B.M."/>
            <person name="Lawson T."/>
            <person name="Leese F."/>
            <person name="Lindquist E."/>
            <person name="Lobanov A."/>
            <person name="Lomsadze A."/>
            <person name="Malik S.B."/>
            <person name="Marsh M.E."/>
            <person name="Mackinder L."/>
            <person name="Mock T."/>
            <person name="Mueller-Roeber B."/>
            <person name="Pagarete A."/>
            <person name="Parker M."/>
            <person name="Probert I."/>
            <person name="Quesneville H."/>
            <person name="Raines C."/>
            <person name="Rensing S.A."/>
            <person name="Riano-Pachon D.M."/>
            <person name="Richier S."/>
            <person name="Rokitta S."/>
            <person name="Shiraiwa Y."/>
            <person name="Soanes D.M."/>
            <person name="van der Giezen M."/>
            <person name="Wahlund T.M."/>
            <person name="Williams B."/>
            <person name="Wilson W."/>
            <person name="Wolfe G."/>
            <person name="Wurch L.L."/>
        </authorList>
    </citation>
    <scope>NUCLEOTIDE SEQUENCE</scope>
</reference>
<evidence type="ECO:0000313" key="3">
    <source>
        <dbReference type="Proteomes" id="UP000013827"/>
    </source>
</evidence>
<dbReference type="Proteomes" id="UP000013827">
    <property type="component" value="Unassembled WGS sequence"/>
</dbReference>
<protein>
    <submittedName>
        <fullName evidence="2">Uncharacterized protein</fullName>
    </submittedName>
</protein>
<dbReference type="PaxDb" id="2903-EOD41962"/>
<evidence type="ECO:0000313" key="2">
    <source>
        <dbReference type="EnsemblProtists" id="EOD41962"/>
    </source>
</evidence>
<dbReference type="AlphaFoldDB" id="A0A0D3L1S7"/>